<keyword evidence="2" id="KW-0238">DNA-binding</keyword>
<evidence type="ECO:0000259" key="6">
    <source>
        <dbReference type="PROSITE" id="PS01124"/>
    </source>
</evidence>
<dbReference type="Gene3D" id="1.25.40.10">
    <property type="entry name" value="Tetratricopeptide repeat domain"/>
    <property type="match status" value="2"/>
</dbReference>
<keyword evidence="5" id="KW-0472">Membrane</keyword>
<dbReference type="PROSITE" id="PS01124">
    <property type="entry name" value="HTH_ARAC_FAMILY_2"/>
    <property type="match status" value="1"/>
</dbReference>
<evidence type="ECO:0000256" key="1">
    <source>
        <dbReference type="ARBA" id="ARBA00023015"/>
    </source>
</evidence>
<accession>A0A918J354</accession>
<feature type="domain" description="HTH araC/xylS-type" evidence="6">
    <location>
        <begin position="357"/>
        <end position="465"/>
    </location>
</feature>
<reference evidence="7" key="2">
    <citation type="submission" date="2020-09" db="EMBL/GenBank/DDBJ databases">
        <authorList>
            <person name="Sun Q."/>
            <person name="Kim S."/>
        </authorList>
    </citation>
    <scope>NUCLEOTIDE SEQUENCE</scope>
    <source>
        <strain evidence="7">KCTC 12113</strain>
    </source>
</reference>
<evidence type="ECO:0000313" key="7">
    <source>
        <dbReference type="EMBL" id="GGW45253.1"/>
    </source>
</evidence>
<sequence length="478" mass="54997">MQCNLLPASNSDKQQKKLPHITASTDTTAINHIIEAQILIDLGEYEKSITYLKVISERYKGDSKEVKARILGGLARNSLKLELNEKAIKLWQEAIQVIGDFNDNPYLLAVFHNNIASAYLNLEESEKALRYLLKSINGYPLSQTYQMLSKLVLDKEKNFELSNAYLSSGLQLIKNPTVKHRPYLTTNYLHDLDRAIIIEGYAYHYLIKEELDISLNKYEEVLSIANNLNRVSLRVDILKKIGYLYKRIGEVEKSTEYLTKYINLNDSLRIAKNRSLSIPLQNFIQEKDVEPSLRNVSNTVYKILVIVLLVLIITMVTVNYFRNKARRSNLNAGLKKENRKPHRSTITDLNLPLKTENELLKKLENFEDSNSFLDKHMSFSTLVGILNSNSKYLRQVLKNNKNTDYNQYINQLRINYIVNRLKSNPDYLNYKISYLAEECGFSSHSKFSASFKNATQLSPSEFIANLKNKSAETKSVLT</sequence>
<organism evidence="7 8">
    <name type="scientific">Arenibacter certesii</name>
    <dbReference type="NCBI Taxonomy" id="228955"/>
    <lineage>
        <taxon>Bacteria</taxon>
        <taxon>Pseudomonadati</taxon>
        <taxon>Bacteroidota</taxon>
        <taxon>Flavobacteriia</taxon>
        <taxon>Flavobacteriales</taxon>
        <taxon>Flavobacteriaceae</taxon>
        <taxon>Arenibacter</taxon>
    </lineage>
</organism>
<dbReference type="InterPro" id="IPR018060">
    <property type="entry name" value="HTH_AraC"/>
</dbReference>
<keyword evidence="3" id="KW-0804">Transcription</keyword>
<dbReference type="PANTHER" id="PTHR43280">
    <property type="entry name" value="ARAC-FAMILY TRANSCRIPTIONAL REGULATOR"/>
    <property type="match status" value="1"/>
</dbReference>
<keyword evidence="5" id="KW-1133">Transmembrane helix</keyword>
<dbReference type="RefSeq" id="WP_026814408.1">
    <property type="nucleotide sequence ID" value="NZ_BMWP01000027.1"/>
</dbReference>
<dbReference type="InterPro" id="IPR011990">
    <property type="entry name" value="TPR-like_helical_dom_sf"/>
</dbReference>
<dbReference type="Pfam" id="PF12833">
    <property type="entry name" value="HTH_18"/>
    <property type="match status" value="1"/>
</dbReference>
<reference evidence="7" key="1">
    <citation type="journal article" date="2014" name="Int. J. Syst. Evol. Microbiol.">
        <title>Complete genome sequence of Corynebacterium casei LMG S-19264T (=DSM 44701T), isolated from a smear-ripened cheese.</title>
        <authorList>
            <consortium name="US DOE Joint Genome Institute (JGI-PGF)"/>
            <person name="Walter F."/>
            <person name="Albersmeier A."/>
            <person name="Kalinowski J."/>
            <person name="Ruckert C."/>
        </authorList>
    </citation>
    <scope>NUCLEOTIDE SEQUENCE</scope>
    <source>
        <strain evidence="7">KCTC 12113</strain>
    </source>
</reference>
<evidence type="ECO:0000256" key="4">
    <source>
        <dbReference type="PROSITE-ProRule" id="PRU00339"/>
    </source>
</evidence>
<protein>
    <submittedName>
        <fullName evidence="7">Transcriptional regulator</fullName>
    </submittedName>
</protein>
<dbReference type="PROSITE" id="PS50005">
    <property type="entry name" value="TPR"/>
    <property type="match status" value="1"/>
</dbReference>
<dbReference type="Proteomes" id="UP000634668">
    <property type="component" value="Unassembled WGS sequence"/>
</dbReference>
<evidence type="ECO:0000256" key="2">
    <source>
        <dbReference type="ARBA" id="ARBA00023125"/>
    </source>
</evidence>
<dbReference type="SMART" id="SM00028">
    <property type="entry name" value="TPR"/>
    <property type="match status" value="3"/>
</dbReference>
<dbReference type="Gene3D" id="1.10.10.60">
    <property type="entry name" value="Homeodomain-like"/>
    <property type="match status" value="1"/>
</dbReference>
<comment type="caution">
    <text evidence="7">The sequence shown here is derived from an EMBL/GenBank/DDBJ whole genome shotgun (WGS) entry which is preliminary data.</text>
</comment>
<keyword evidence="4" id="KW-0802">TPR repeat</keyword>
<dbReference type="SUPFAM" id="SSF48452">
    <property type="entry name" value="TPR-like"/>
    <property type="match status" value="1"/>
</dbReference>
<dbReference type="SUPFAM" id="SSF46689">
    <property type="entry name" value="Homeodomain-like"/>
    <property type="match status" value="1"/>
</dbReference>
<dbReference type="PANTHER" id="PTHR43280:SF2">
    <property type="entry name" value="HTH-TYPE TRANSCRIPTIONAL REGULATOR EXSA"/>
    <property type="match status" value="1"/>
</dbReference>
<evidence type="ECO:0000256" key="5">
    <source>
        <dbReference type="SAM" id="Phobius"/>
    </source>
</evidence>
<feature type="transmembrane region" description="Helical" evidence="5">
    <location>
        <begin position="300"/>
        <end position="321"/>
    </location>
</feature>
<dbReference type="Pfam" id="PF13181">
    <property type="entry name" value="TPR_8"/>
    <property type="match status" value="1"/>
</dbReference>
<dbReference type="GO" id="GO:0043565">
    <property type="term" value="F:sequence-specific DNA binding"/>
    <property type="evidence" value="ECO:0007669"/>
    <property type="project" value="InterPro"/>
</dbReference>
<dbReference type="SMART" id="SM00342">
    <property type="entry name" value="HTH_ARAC"/>
    <property type="match status" value="1"/>
</dbReference>
<dbReference type="AlphaFoldDB" id="A0A918J354"/>
<feature type="repeat" description="TPR" evidence="4">
    <location>
        <begin position="235"/>
        <end position="268"/>
    </location>
</feature>
<name>A0A918J354_9FLAO</name>
<proteinExistence type="predicted"/>
<evidence type="ECO:0000256" key="3">
    <source>
        <dbReference type="ARBA" id="ARBA00023163"/>
    </source>
</evidence>
<gene>
    <name evidence="7" type="ORF">GCM10007383_31990</name>
</gene>
<keyword evidence="5" id="KW-0812">Transmembrane</keyword>
<dbReference type="InterPro" id="IPR019734">
    <property type="entry name" value="TPR_rpt"/>
</dbReference>
<dbReference type="GO" id="GO:0003700">
    <property type="term" value="F:DNA-binding transcription factor activity"/>
    <property type="evidence" value="ECO:0007669"/>
    <property type="project" value="InterPro"/>
</dbReference>
<dbReference type="InterPro" id="IPR009057">
    <property type="entry name" value="Homeodomain-like_sf"/>
</dbReference>
<evidence type="ECO:0000313" key="8">
    <source>
        <dbReference type="Proteomes" id="UP000634668"/>
    </source>
</evidence>
<keyword evidence="1" id="KW-0805">Transcription regulation</keyword>
<dbReference type="EMBL" id="BMWP01000027">
    <property type="protein sequence ID" value="GGW45253.1"/>
    <property type="molecule type" value="Genomic_DNA"/>
</dbReference>
<keyword evidence="8" id="KW-1185">Reference proteome</keyword>